<evidence type="ECO:0000256" key="1">
    <source>
        <dbReference type="SAM" id="MobiDB-lite"/>
    </source>
</evidence>
<dbReference type="Proteomes" id="UP001589627">
    <property type="component" value="Unassembled WGS sequence"/>
</dbReference>
<proteinExistence type="predicted"/>
<feature type="region of interest" description="Disordered" evidence="1">
    <location>
        <begin position="59"/>
        <end position="82"/>
    </location>
</feature>
<gene>
    <name evidence="2" type="ORF">ACFFNX_15535</name>
</gene>
<evidence type="ECO:0000313" key="3">
    <source>
        <dbReference type="Proteomes" id="UP001589627"/>
    </source>
</evidence>
<dbReference type="RefSeq" id="WP_378201565.1">
    <property type="nucleotide sequence ID" value="NZ_JBHLZP010000096.1"/>
</dbReference>
<comment type="caution">
    <text evidence="2">The sequence shown here is derived from an EMBL/GenBank/DDBJ whole genome shotgun (WGS) entry which is preliminary data.</text>
</comment>
<reference evidence="2 3" key="1">
    <citation type="submission" date="2024-09" db="EMBL/GenBank/DDBJ databases">
        <authorList>
            <person name="Sun Q."/>
            <person name="Mori K."/>
        </authorList>
    </citation>
    <scope>NUCLEOTIDE SEQUENCE [LARGE SCALE GENOMIC DNA]</scope>
    <source>
        <strain evidence="2 3">TBRC 0563</strain>
    </source>
</reference>
<organism evidence="2 3">
    <name type="scientific">Actinoallomurus acaciae</name>
    <dbReference type="NCBI Taxonomy" id="502577"/>
    <lineage>
        <taxon>Bacteria</taxon>
        <taxon>Bacillati</taxon>
        <taxon>Actinomycetota</taxon>
        <taxon>Actinomycetes</taxon>
        <taxon>Streptosporangiales</taxon>
        <taxon>Thermomonosporaceae</taxon>
        <taxon>Actinoallomurus</taxon>
    </lineage>
</organism>
<dbReference type="EMBL" id="JBHLZP010000096">
    <property type="protein sequence ID" value="MFB9833602.1"/>
    <property type="molecule type" value="Genomic_DNA"/>
</dbReference>
<feature type="region of interest" description="Disordered" evidence="1">
    <location>
        <begin position="1"/>
        <end position="22"/>
    </location>
</feature>
<feature type="compositionally biased region" description="Basic and acidic residues" evidence="1">
    <location>
        <begin position="60"/>
        <end position="82"/>
    </location>
</feature>
<evidence type="ECO:0000313" key="2">
    <source>
        <dbReference type="EMBL" id="MFB9833602.1"/>
    </source>
</evidence>
<keyword evidence="3" id="KW-1185">Reference proteome</keyword>
<protein>
    <submittedName>
        <fullName evidence="2">Uncharacterized protein</fullName>
    </submittedName>
</protein>
<sequence>MSTVEPSDHPGDGALTRHYEGTETVRDCRWASGTSAARPREAGRDIGRIVQIDAWIGFGTEREGAERADSPDSRRCSGEHSR</sequence>
<name>A0ABV5YGP8_9ACTN</name>
<accession>A0ABV5YGP8</accession>